<feature type="compositionally biased region" description="Basic and acidic residues" evidence="1">
    <location>
        <begin position="182"/>
        <end position="212"/>
    </location>
</feature>
<evidence type="ECO:0000256" key="1">
    <source>
        <dbReference type="SAM" id="MobiDB-lite"/>
    </source>
</evidence>
<protein>
    <submittedName>
        <fullName evidence="2">Putative transcriptional regulator</fullName>
    </submittedName>
</protein>
<accession>A0A7T3NAU5</accession>
<name>A0A7T3NAU5_9CAUD</name>
<evidence type="ECO:0000313" key="2">
    <source>
        <dbReference type="EMBL" id="QPX76294.1"/>
    </source>
</evidence>
<feature type="region of interest" description="Disordered" evidence="1">
    <location>
        <begin position="172"/>
        <end position="225"/>
    </location>
</feature>
<organism evidence="2 3">
    <name type="scientific">Citrobacter phage vB_CfrD_ZerotoHero</name>
    <dbReference type="NCBI Taxonomy" id="2777372"/>
    <lineage>
        <taxon>Viruses</taxon>
        <taxon>Duplodnaviria</taxon>
        <taxon>Heunggongvirae</taxon>
        <taxon>Uroviricota</taxon>
        <taxon>Caudoviricetes</taxon>
        <taxon>Drexlerviridae</taxon>
        <taxon>Tempevirinae</taxon>
        <taxon>Tlsvirus</taxon>
        <taxon>Tlsvirus blueshaddow</taxon>
        <taxon>Tlsvirus sazh</taxon>
    </lineage>
</organism>
<gene>
    <name evidence="2" type="ORF">ZEROTOHERO_29</name>
</gene>
<dbReference type="InterPro" id="IPR010982">
    <property type="entry name" value="Lambda_DNA-bd_dom_sf"/>
</dbReference>
<dbReference type="Gene3D" id="1.10.260.40">
    <property type="entry name" value="lambda repressor-like DNA-binding domains"/>
    <property type="match status" value="1"/>
</dbReference>
<sequence>MPFAPYHTQTYSIVLAKSAIGENMSEIKIAASTGEIDKRTINGNNGVRRGKDRKRRAPVSGYLVLKEEVRAGLKARLDEVVSAYGGCAALAREIGVNLKTVWGWKERGMISAKGAELIQKDYRRKGFNGFRASYCRPDLRFDNNGKPLENRCSNRKLMRFVTKEEAEARGFVRPYDPLRSMPPEEREKEKARRKAERDKAKEERRKAKEANQKKRVVISVDSTDC</sequence>
<dbReference type="EMBL" id="MW021748">
    <property type="protein sequence ID" value="QPX76294.1"/>
    <property type="molecule type" value="Genomic_DNA"/>
</dbReference>
<proteinExistence type="predicted"/>
<dbReference type="Proteomes" id="UP000596198">
    <property type="component" value="Segment"/>
</dbReference>
<dbReference type="GO" id="GO:0003677">
    <property type="term" value="F:DNA binding"/>
    <property type="evidence" value="ECO:0007669"/>
    <property type="project" value="InterPro"/>
</dbReference>
<evidence type="ECO:0000313" key="3">
    <source>
        <dbReference type="Proteomes" id="UP000596198"/>
    </source>
</evidence>
<reference evidence="2 3" key="1">
    <citation type="submission" date="2020-09" db="EMBL/GenBank/DDBJ databases">
        <authorList>
            <person name="Cero P."/>
            <person name="Gaertner R."/>
            <person name="Gleave A."/>
            <person name="Thompson D.W."/>
            <person name="Breakwell D.P."/>
            <person name="Grose J.H."/>
        </authorList>
    </citation>
    <scope>NUCLEOTIDE SEQUENCE [LARGE SCALE GENOMIC DNA]</scope>
</reference>